<dbReference type="PANTHER" id="PTHR46705">
    <property type="entry name" value="PROTEIN CBG09805"/>
    <property type="match status" value="1"/>
</dbReference>
<dbReference type="HOGENOM" id="CLU_1462563_0_0_1"/>
<dbReference type="InterPro" id="IPR002602">
    <property type="entry name" value="DB"/>
</dbReference>
<dbReference type="AlphaFoldDB" id="G0MEC1"/>
<dbReference type="Proteomes" id="UP000008068">
    <property type="component" value="Unassembled WGS sequence"/>
</dbReference>
<dbReference type="OrthoDB" id="5843172at2759"/>
<evidence type="ECO:0000313" key="2">
    <source>
        <dbReference type="EMBL" id="EGT51944.1"/>
    </source>
</evidence>
<accession>G0MEC1</accession>
<dbReference type="EMBL" id="GL379791">
    <property type="protein sequence ID" value="EGT51944.1"/>
    <property type="molecule type" value="Genomic_DNA"/>
</dbReference>
<organism evidence="3">
    <name type="scientific">Caenorhabditis brenneri</name>
    <name type="common">Nematode worm</name>
    <dbReference type="NCBI Taxonomy" id="135651"/>
    <lineage>
        <taxon>Eukaryota</taxon>
        <taxon>Metazoa</taxon>
        <taxon>Ecdysozoa</taxon>
        <taxon>Nematoda</taxon>
        <taxon>Chromadorea</taxon>
        <taxon>Rhabditida</taxon>
        <taxon>Rhabditina</taxon>
        <taxon>Rhabditomorpha</taxon>
        <taxon>Rhabditoidea</taxon>
        <taxon>Rhabditidae</taxon>
        <taxon>Peloderinae</taxon>
        <taxon>Caenorhabditis</taxon>
    </lineage>
</organism>
<feature type="domain" description="Domain of unknown function DB" evidence="1">
    <location>
        <begin position="84"/>
        <end position="180"/>
    </location>
</feature>
<sequence length="185" mass="20995">MTDFQNLLSVFYISFILFKPHYGCPPSLSSLNLPPPVIHTECLTRNSCQRGYICRLNRCVGGRALASKTASFDEDDSSLNMEQCCVDHSLPERCMGFCSLENYNESAIFRLLAEPNRCPIQSLRIIHFCASQNLDHLECCQENSIPPHCLDLCSPSHPNTRLDESKLHCLQYIPLMKSCFESKTK</sequence>
<evidence type="ECO:0000259" key="1">
    <source>
        <dbReference type="Pfam" id="PF01682"/>
    </source>
</evidence>
<protein>
    <recommendedName>
        <fullName evidence="1">Domain of unknown function DB domain-containing protein</fullName>
    </recommendedName>
</protein>
<name>G0MEC1_CAEBE</name>
<dbReference type="OMA" id="PVIHTEC"/>
<proteinExistence type="predicted"/>
<keyword evidence="3" id="KW-1185">Reference proteome</keyword>
<dbReference type="PANTHER" id="PTHR46705:SF3">
    <property type="entry name" value="DOMAIN OF UNKNOWN FUNCTION DB DOMAIN-CONTAINING PROTEIN"/>
    <property type="match status" value="1"/>
</dbReference>
<dbReference type="Pfam" id="PF01682">
    <property type="entry name" value="DB"/>
    <property type="match status" value="1"/>
</dbReference>
<dbReference type="FunCoup" id="G0MEC1">
    <property type="interactions" value="453"/>
</dbReference>
<dbReference type="eggNOG" id="ENOG502THVK">
    <property type="taxonomic scope" value="Eukaryota"/>
</dbReference>
<reference evidence="3" key="1">
    <citation type="submission" date="2011-07" db="EMBL/GenBank/DDBJ databases">
        <authorList>
            <consortium name="Caenorhabditis brenneri Sequencing and Analysis Consortium"/>
            <person name="Wilson R.K."/>
        </authorList>
    </citation>
    <scope>NUCLEOTIDE SEQUENCE [LARGE SCALE GENOMIC DNA]</scope>
    <source>
        <strain evidence="3">PB2801</strain>
    </source>
</reference>
<dbReference type="InParanoid" id="G0MEC1"/>
<dbReference type="STRING" id="135651.G0MEC1"/>
<gene>
    <name evidence="2" type="ORF">CAEBREN_22524</name>
</gene>
<evidence type="ECO:0000313" key="3">
    <source>
        <dbReference type="Proteomes" id="UP000008068"/>
    </source>
</evidence>